<gene>
    <name evidence="2" type="ORF">K443DRAFT_126805</name>
</gene>
<evidence type="ECO:0000256" key="1">
    <source>
        <dbReference type="SAM" id="MobiDB-lite"/>
    </source>
</evidence>
<feature type="non-terminal residue" evidence="2">
    <location>
        <position position="1"/>
    </location>
</feature>
<evidence type="ECO:0000313" key="2">
    <source>
        <dbReference type="EMBL" id="KIJ89357.1"/>
    </source>
</evidence>
<feature type="non-terminal residue" evidence="2">
    <location>
        <position position="270"/>
    </location>
</feature>
<protein>
    <submittedName>
        <fullName evidence="2">Uncharacterized protein</fullName>
    </submittedName>
</protein>
<dbReference type="Proteomes" id="UP000054477">
    <property type="component" value="Unassembled WGS sequence"/>
</dbReference>
<reference evidence="2 3" key="1">
    <citation type="submission" date="2014-04" db="EMBL/GenBank/DDBJ databases">
        <authorList>
            <consortium name="DOE Joint Genome Institute"/>
            <person name="Kuo A."/>
            <person name="Kohler A."/>
            <person name="Nagy L.G."/>
            <person name="Floudas D."/>
            <person name="Copeland A."/>
            <person name="Barry K.W."/>
            <person name="Cichocki N."/>
            <person name="Veneault-Fourrey C."/>
            <person name="LaButti K."/>
            <person name="Lindquist E.A."/>
            <person name="Lipzen A."/>
            <person name="Lundell T."/>
            <person name="Morin E."/>
            <person name="Murat C."/>
            <person name="Sun H."/>
            <person name="Tunlid A."/>
            <person name="Henrissat B."/>
            <person name="Grigoriev I.V."/>
            <person name="Hibbett D.S."/>
            <person name="Martin F."/>
            <person name="Nordberg H.P."/>
            <person name="Cantor M.N."/>
            <person name="Hua S.X."/>
        </authorList>
    </citation>
    <scope>NUCLEOTIDE SEQUENCE [LARGE SCALE GENOMIC DNA]</scope>
    <source>
        <strain evidence="2 3">LaAM-08-1</strain>
    </source>
</reference>
<organism evidence="2 3">
    <name type="scientific">Laccaria amethystina LaAM-08-1</name>
    <dbReference type="NCBI Taxonomy" id="1095629"/>
    <lineage>
        <taxon>Eukaryota</taxon>
        <taxon>Fungi</taxon>
        <taxon>Dikarya</taxon>
        <taxon>Basidiomycota</taxon>
        <taxon>Agaricomycotina</taxon>
        <taxon>Agaricomycetes</taxon>
        <taxon>Agaricomycetidae</taxon>
        <taxon>Agaricales</taxon>
        <taxon>Agaricineae</taxon>
        <taxon>Hydnangiaceae</taxon>
        <taxon>Laccaria</taxon>
    </lineage>
</organism>
<name>A0A0C9WY29_9AGAR</name>
<dbReference type="AlphaFoldDB" id="A0A0C9WY29"/>
<dbReference type="HOGENOM" id="CLU_1032684_0_0_1"/>
<proteinExistence type="predicted"/>
<keyword evidence="3" id="KW-1185">Reference proteome</keyword>
<accession>A0A0C9WY29</accession>
<dbReference type="EMBL" id="KN839832">
    <property type="protein sequence ID" value="KIJ89357.1"/>
    <property type="molecule type" value="Genomic_DNA"/>
</dbReference>
<feature type="region of interest" description="Disordered" evidence="1">
    <location>
        <begin position="18"/>
        <end position="47"/>
    </location>
</feature>
<sequence>RGRAFRLHLENIERSLDDPRRTSAGVSTDEYNQEHDNARDEEQEEDFDGVLPPQKLKSYVAWLRLIVGHFDAVEILARFVNSNFYPYHTISIDILVAPSTSPEKLDWRKLFTDGYVHNNTLFEFLKKGVLAVKDRNVREGKRKQAGENAEIEALREKLKQHPSATNFFCSLARNKPFTGALHCEAFLASLLPAFTERLSTLGDTKYKEIEILPDLKMLRNGRDDEFLVRGRHGKISACTLPPWTPSHIVDAMNDKFGPILIQDLSSFMEK</sequence>
<evidence type="ECO:0000313" key="3">
    <source>
        <dbReference type="Proteomes" id="UP000054477"/>
    </source>
</evidence>
<reference evidence="3" key="2">
    <citation type="submission" date="2015-01" db="EMBL/GenBank/DDBJ databases">
        <title>Evolutionary Origins and Diversification of the Mycorrhizal Mutualists.</title>
        <authorList>
            <consortium name="DOE Joint Genome Institute"/>
            <consortium name="Mycorrhizal Genomics Consortium"/>
            <person name="Kohler A."/>
            <person name="Kuo A."/>
            <person name="Nagy L.G."/>
            <person name="Floudas D."/>
            <person name="Copeland A."/>
            <person name="Barry K.W."/>
            <person name="Cichocki N."/>
            <person name="Veneault-Fourrey C."/>
            <person name="LaButti K."/>
            <person name="Lindquist E.A."/>
            <person name="Lipzen A."/>
            <person name="Lundell T."/>
            <person name="Morin E."/>
            <person name="Murat C."/>
            <person name="Riley R."/>
            <person name="Ohm R."/>
            <person name="Sun H."/>
            <person name="Tunlid A."/>
            <person name="Henrissat B."/>
            <person name="Grigoriev I.V."/>
            <person name="Hibbett D.S."/>
            <person name="Martin F."/>
        </authorList>
    </citation>
    <scope>NUCLEOTIDE SEQUENCE [LARGE SCALE GENOMIC DNA]</scope>
    <source>
        <strain evidence="3">LaAM-08-1</strain>
    </source>
</reference>
<dbReference type="OrthoDB" id="3070940at2759"/>